<reference evidence="1 2" key="1">
    <citation type="submission" date="2019-02" db="EMBL/GenBank/DDBJ databases">
        <title>Genomic Encyclopedia of Type Strains, Phase IV (KMG-IV): sequencing the most valuable type-strain genomes for metagenomic binning, comparative biology and taxonomic classification.</title>
        <authorList>
            <person name="Goeker M."/>
        </authorList>
    </citation>
    <scope>NUCLEOTIDE SEQUENCE [LARGE SCALE GENOMIC DNA]</scope>
    <source>
        <strain evidence="1 2">DSM 105135</strain>
    </source>
</reference>
<proteinExistence type="predicted"/>
<dbReference type="RefSeq" id="WP_130413627.1">
    <property type="nucleotide sequence ID" value="NZ_SHKX01000012.1"/>
</dbReference>
<gene>
    <name evidence="1" type="ORF">EV700_2189</name>
</gene>
<keyword evidence="2" id="KW-1185">Reference proteome</keyword>
<organism evidence="1 2">
    <name type="scientific">Fluviicoccus keumensis</name>
    <dbReference type="NCBI Taxonomy" id="1435465"/>
    <lineage>
        <taxon>Bacteria</taxon>
        <taxon>Pseudomonadati</taxon>
        <taxon>Pseudomonadota</taxon>
        <taxon>Gammaproteobacteria</taxon>
        <taxon>Moraxellales</taxon>
        <taxon>Moraxellaceae</taxon>
        <taxon>Fluviicoccus</taxon>
    </lineage>
</organism>
<evidence type="ECO:0000313" key="2">
    <source>
        <dbReference type="Proteomes" id="UP000292423"/>
    </source>
</evidence>
<comment type="caution">
    <text evidence="1">The sequence shown here is derived from an EMBL/GenBank/DDBJ whole genome shotgun (WGS) entry which is preliminary data.</text>
</comment>
<dbReference type="Proteomes" id="UP000292423">
    <property type="component" value="Unassembled WGS sequence"/>
</dbReference>
<evidence type="ECO:0000313" key="1">
    <source>
        <dbReference type="EMBL" id="RZU45369.1"/>
    </source>
</evidence>
<sequence>MALNVKLQLANSVGLSELLMFEGLSHKVLVHPTIHGEPLITAQAFYYLEQLESVAEIRFEHGDAALTHQQMEYLVDNYLFEYSKLNKESKVSTKLVEGKYWESDVCDFYMQYDQRNTEALVLDSLNDKSVHWIKSLDPTDDTDFSDWCIVKNYSDPIFQSYLNSMSNLLNKKVSVFVSPTEDAVGYMGKLRLLKPDYGLIDYYQAQKIDHLTTRDIKPGCASVDIKSSTTETAIESIPVRHIRLVKEYSPLLLSYYFSGLKEQNFLLAFVGFYNVLEYYFEEAPILLSKQAKVEIEQIKCVVELLATCEDIENFIAAQEPSLTAKLRSNIKSSSSVEISKFAPASKSENINELGRWLYEIRCAIVHSKKTRKGKTTAIFEPYSSQSQNVAPALPFLKWLAALCIEKDHELNNP</sequence>
<dbReference type="EMBL" id="SHKX01000012">
    <property type="protein sequence ID" value="RZU45369.1"/>
    <property type="molecule type" value="Genomic_DNA"/>
</dbReference>
<dbReference type="OrthoDB" id="2988509at2"/>
<dbReference type="AlphaFoldDB" id="A0A4Q7Z6R3"/>
<protein>
    <submittedName>
        <fullName evidence="1">Uncharacterized protein</fullName>
    </submittedName>
</protein>
<accession>A0A4Q7Z6R3</accession>
<name>A0A4Q7Z6R3_9GAMM</name>